<evidence type="ECO:0000256" key="2">
    <source>
        <dbReference type="ARBA" id="ARBA00022552"/>
    </source>
</evidence>
<dbReference type="FunFam" id="2.130.10.10:FF:000378">
    <property type="entry name" value="U3 small nucleolar RNA-associated protein 7"/>
    <property type="match status" value="1"/>
</dbReference>
<dbReference type="Gene3D" id="2.130.10.10">
    <property type="entry name" value="YVTN repeat-like/Quinoprotein amine dehydrogenase"/>
    <property type="match status" value="1"/>
</dbReference>
<dbReference type="PANTHER" id="PTHR14085">
    <property type="entry name" value="WD-REPEAT PROTEIN BING4"/>
    <property type="match status" value="1"/>
</dbReference>
<reference evidence="10 11" key="1">
    <citation type="submission" date="2024-05" db="EMBL/GenBank/DDBJ databases">
        <authorList>
            <person name="Wallberg A."/>
        </authorList>
    </citation>
    <scope>NUCLEOTIDE SEQUENCE [LARGE SCALE GENOMIC DNA]</scope>
</reference>
<dbReference type="PROSITE" id="PS50082">
    <property type="entry name" value="WD_REPEATS_2"/>
    <property type="match status" value="1"/>
</dbReference>
<dbReference type="GO" id="GO:0000462">
    <property type="term" value="P:maturation of SSU-rRNA from tricistronic rRNA transcript (SSU-rRNA, 5.8S rRNA, LSU-rRNA)"/>
    <property type="evidence" value="ECO:0007669"/>
    <property type="project" value="TreeGrafter"/>
</dbReference>
<evidence type="ECO:0000256" key="6">
    <source>
        <dbReference type="PROSITE-ProRule" id="PRU00221"/>
    </source>
</evidence>
<evidence type="ECO:0000256" key="1">
    <source>
        <dbReference type="ARBA" id="ARBA00004604"/>
    </source>
</evidence>
<feature type="compositionally biased region" description="Basic and acidic residues" evidence="8">
    <location>
        <begin position="601"/>
        <end position="611"/>
    </location>
</feature>
<evidence type="ECO:0000256" key="7">
    <source>
        <dbReference type="SAM" id="Coils"/>
    </source>
</evidence>
<keyword evidence="2" id="KW-0698">rRNA processing</keyword>
<evidence type="ECO:0000259" key="9">
    <source>
        <dbReference type="SMART" id="SM01033"/>
    </source>
</evidence>
<dbReference type="Pfam" id="PF00400">
    <property type="entry name" value="WD40"/>
    <property type="match status" value="1"/>
</dbReference>
<feature type="repeat" description="WD" evidence="6">
    <location>
        <begin position="352"/>
        <end position="393"/>
    </location>
</feature>
<comment type="subcellular location">
    <subcellularLocation>
        <location evidence="1">Nucleus</location>
        <location evidence="1">Nucleolus</location>
    </subcellularLocation>
</comment>
<dbReference type="PANTHER" id="PTHR14085:SF3">
    <property type="entry name" value="WD REPEAT-CONTAINING PROTEIN 46"/>
    <property type="match status" value="1"/>
</dbReference>
<keyword evidence="11" id="KW-1185">Reference proteome</keyword>
<feature type="compositionally biased region" description="Basic and acidic residues" evidence="8">
    <location>
        <begin position="577"/>
        <end position="587"/>
    </location>
</feature>
<dbReference type="InterPro" id="IPR012952">
    <property type="entry name" value="BING4_C_dom"/>
</dbReference>
<dbReference type="InterPro" id="IPR019775">
    <property type="entry name" value="WD40_repeat_CS"/>
</dbReference>
<feature type="coiled-coil region" evidence="7">
    <location>
        <begin position="129"/>
        <end position="156"/>
    </location>
</feature>
<name>A0AAV2SKP4_MEGNR</name>
<feature type="compositionally biased region" description="Low complexity" evidence="8">
    <location>
        <begin position="1"/>
        <end position="26"/>
    </location>
</feature>
<dbReference type="GO" id="GO:0032040">
    <property type="term" value="C:small-subunit processome"/>
    <property type="evidence" value="ECO:0007669"/>
    <property type="project" value="TreeGrafter"/>
</dbReference>
<dbReference type="SMART" id="SM01033">
    <property type="entry name" value="BING4CT"/>
    <property type="match status" value="1"/>
</dbReference>
<sequence>MTGAATTGEASAAGTGTAGTATAGAAYRQEQFLPRQNPSTTGKHGNRAGRITEGKCTKHIKSTDNSMSADGVKVQEFFANNLKGKSEKTKQYQGRKPVDPKLVKKYSKGEGVSIKDLKGKKKLHYQYKLKRKEITIKRAEEEASRAEILLPEASGELEAEEGTYSSHITQKAIREVVDITTASKSFDLNLKEFGPYKFRYTRNGRHLVLGGRKGHLASFDWVTKKLHTEINVMESIHDVCWLHTEQMFAAAQKKWVYIYDNQGIELHCLKKLDRVLKLEFLPYHFLLCAGHETGFISWLDITLGKEVTQFPTRKGRLEVMCQNPFNAVMCCGHSNGTVSMWTPNSKEEVASVMCHPHPVQALEIDPSGRYMATAGADRIINIWDVRNLGQLLNSYRLRNGANNLSFSQTGLLAATMGNVVEVYNNVINGCTGQAYMRYRTKTPITDLHFSPYEDVLGVSSFTGFSSLIIPGSGEPNFDALEANPYMSISGRREAEVKSLLTKVPSTLITLDPNTVGQVDTPTLEEKLEAKSKLIHIKVPKVDVRPRYRMKGKSGSAQKFKRRQKKVQTLKREYLKSAMDQRKQLGLDKKKKKKKSSGKQAEVLDRFKEKIK</sequence>
<keyword evidence="5" id="KW-0539">Nucleus</keyword>
<evidence type="ECO:0000313" key="11">
    <source>
        <dbReference type="Proteomes" id="UP001497623"/>
    </source>
</evidence>
<feature type="non-terminal residue" evidence="10">
    <location>
        <position position="611"/>
    </location>
</feature>
<dbReference type="InterPro" id="IPR015943">
    <property type="entry name" value="WD40/YVTN_repeat-like_dom_sf"/>
</dbReference>
<dbReference type="EMBL" id="CAXKWB010079452">
    <property type="protein sequence ID" value="CAL4203612.1"/>
    <property type="molecule type" value="Genomic_DNA"/>
</dbReference>
<evidence type="ECO:0000256" key="5">
    <source>
        <dbReference type="ARBA" id="ARBA00023242"/>
    </source>
</evidence>
<evidence type="ECO:0000256" key="3">
    <source>
        <dbReference type="ARBA" id="ARBA00022574"/>
    </source>
</evidence>
<keyword evidence="3 6" id="KW-0853">WD repeat</keyword>
<dbReference type="InterPro" id="IPR040315">
    <property type="entry name" value="WDR46/Utp7"/>
</dbReference>
<evidence type="ECO:0000313" key="10">
    <source>
        <dbReference type="EMBL" id="CAL4203612.1"/>
    </source>
</evidence>
<feature type="region of interest" description="Disordered" evidence="8">
    <location>
        <begin position="1"/>
        <end position="51"/>
    </location>
</feature>
<keyword evidence="7" id="KW-0175">Coiled coil</keyword>
<proteinExistence type="predicted"/>
<feature type="domain" description="BING4 C-terminal" evidence="9">
    <location>
        <begin position="434"/>
        <end position="512"/>
    </location>
</feature>
<dbReference type="Proteomes" id="UP001497623">
    <property type="component" value="Unassembled WGS sequence"/>
</dbReference>
<gene>
    <name evidence="10" type="ORF">MNOR_LOCUS37797</name>
</gene>
<keyword evidence="4" id="KW-0677">Repeat</keyword>
<evidence type="ECO:0000256" key="8">
    <source>
        <dbReference type="SAM" id="MobiDB-lite"/>
    </source>
</evidence>
<dbReference type="GO" id="GO:0030686">
    <property type="term" value="C:90S preribosome"/>
    <property type="evidence" value="ECO:0007669"/>
    <property type="project" value="TreeGrafter"/>
</dbReference>
<feature type="region of interest" description="Disordered" evidence="8">
    <location>
        <begin position="577"/>
        <end position="611"/>
    </location>
</feature>
<accession>A0AAV2SKP4</accession>
<dbReference type="PROSITE" id="PS50294">
    <property type="entry name" value="WD_REPEATS_REGION"/>
    <property type="match status" value="1"/>
</dbReference>
<comment type="caution">
    <text evidence="10">The sequence shown here is derived from an EMBL/GenBank/DDBJ whole genome shotgun (WGS) entry which is preliminary data.</text>
</comment>
<dbReference type="InterPro" id="IPR001680">
    <property type="entry name" value="WD40_rpt"/>
</dbReference>
<evidence type="ECO:0000256" key="4">
    <source>
        <dbReference type="ARBA" id="ARBA00022737"/>
    </source>
</evidence>
<protein>
    <recommendedName>
        <fullName evidence="9">BING4 C-terminal domain-containing protein</fullName>
    </recommendedName>
</protein>
<dbReference type="AlphaFoldDB" id="A0AAV2SKP4"/>
<organism evidence="10 11">
    <name type="scientific">Meganyctiphanes norvegica</name>
    <name type="common">Northern krill</name>
    <name type="synonym">Thysanopoda norvegica</name>
    <dbReference type="NCBI Taxonomy" id="48144"/>
    <lineage>
        <taxon>Eukaryota</taxon>
        <taxon>Metazoa</taxon>
        <taxon>Ecdysozoa</taxon>
        <taxon>Arthropoda</taxon>
        <taxon>Crustacea</taxon>
        <taxon>Multicrustacea</taxon>
        <taxon>Malacostraca</taxon>
        <taxon>Eumalacostraca</taxon>
        <taxon>Eucarida</taxon>
        <taxon>Euphausiacea</taxon>
        <taxon>Euphausiidae</taxon>
        <taxon>Meganyctiphanes</taxon>
    </lineage>
</organism>
<dbReference type="SMART" id="SM00320">
    <property type="entry name" value="WD40"/>
    <property type="match status" value="4"/>
</dbReference>
<dbReference type="PROSITE" id="PS00678">
    <property type="entry name" value="WD_REPEATS_1"/>
    <property type="match status" value="1"/>
</dbReference>
<dbReference type="Pfam" id="PF08149">
    <property type="entry name" value="BING4CT"/>
    <property type="match status" value="1"/>
</dbReference>
<dbReference type="SUPFAM" id="SSF50978">
    <property type="entry name" value="WD40 repeat-like"/>
    <property type="match status" value="1"/>
</dbReference>
<dbReference type="InterPro" id="IPR036322">
    <property type="entry name" value="WD40_repeat_dom_sf"/>
</dbReference>
<feature type="compositionally biased region" description="Polar residues" evidence="8">
    <location>
        <begin position="34"/>
        <end position="43"/>
    </location>
</feature>